<dbReference type="InterPro" id="IPR035513">
    <property type="entry name" value="Invertase/methylesterase_inhib"/>
</dbReference>
<dbReference type="CDD" id="cd15798">
    <property type="entry name" value="PMEI-like_3"/>
    <property type="match status" value="1"/>
</dbReference>
<dbReference type="Pfam" id="PF04043">
    <property type="entry name" value="PMEI"/>
    <property type="match status" value="1"/>
</dbReference>
<comment type="subcellular location">
    <subcellularLocation>
        <location evidence="1">Secreted</location>
        <location evidence="1">Extracellular space</location>
        <location evidence="1">Apoplast</location>
    </subcellularLocation>
</comment>
<evidence type="ECO:0000256" key="7">
    <source>
        <dbReference type="SAM" id="SignalP"/>
    </source>
</evidence>
<dbReference type="SMART" id="SM00856">
    <property type="entry name" value="PMEI"/>
    <property type="match status" value="1"/>
</dbReference>
<dbReference type="Proteomes" id="UP000595140">
    <property type="component" value="Unassembled WGS sequence"/>
</dbReference>
<dbReference type="EMBL" id="OOIL02001116">
    <property type="protein sequence ID" value="VFQ72751.1"/>
    <property type="molecule type" value="Genomic_DNA"/>
</dbReference>
<dbReference type="GO" id="GO:0048046">
    <property type="term" value="C:apoplast"/>
    <property type="evidence" value="ECO:0007669"/>
    <property type="project" value="UniProtKB-SubCell"/>
</dbReference>
<dbReference type="InterPro" id="IPR006501">
    <property type="entry name" value="Pectinesterase_inhib_dom"/>
</dbReference>
<evidence type="ECO:0000256" key="5">
    <source>
        <dbReference type="ARBA" id="ARBA00023157"/>
    </source>
</evidence>
<feature type="signal peptide" evidence="7">
    <location>
        <begin position="1"/>
        <end position="24"/>
    </location>
</feature>
<keyword evidence="3" id="KW-0964">Secreted</keyword>
<evidence type="ECO:0000256" key="2">
    <source>
        <dbReference type="ARBA" id="ARBA00022523"/>
    </source>
</evidence>
<evidence type="ECO:0000256" key="3">
    <source>
        <dbReference type="ARBA" id="ARBA00022525"/>
    </source>
</evidence>
<gene>
    <name evidence="9" type="ORF">CCAM_LOCUS14527</name>
</gene>
<name>A0A484L961_9ASTE</name>
<comment type="similarity">
    <text evidence="6">Belongs to the PMEI family.</text>
</comment>
<reference evidence="9 10" key="1">
    <citation type="submission" date="2018-04" db="EMBL/GenBank/DDBJ databases">
        <authorList>
            <person name="Vogel A."/>
        </authorList>
    </citation>
    <scope>NUCLEOTIDE SEQUENCE [LARGE SCALE GENOMIC DNA]</scope>
</reference>
<protein>
    <recommendedName>
        <fullName evidence="8">Pectinesterase inhibitor domain-containing protein</fullName>
    </recommendedName>
</protein>
<keyword evidence="10" id="KW-1185">Reference proteome</keyword>
<dbReference type="SUPFAM" id="SSF101148">
    <property type="entry name" value="Plant invertase/pectin methylesterase inhibitor"/>
    <property type="match status" value="1"/>
</dbReference>
<evidence type="ECO:0000259" key="8">
    <source>
        <dbReference type="SMART" id="SM00856"/>
    </source>
</evidence>
<keyword evidence="5" id="KW-1015">Disulfide bond</keyword>
<feature type="domain" description="Pectinesterase inhibitor" evidence="8">
    <location>
        <begin position="39"/>
        <end position="198"/>
    </location>
</feature>
<evidence type="ECO:0000256" key="6">
    <source>
        <dbReference type="ARBA" id="ARBA00038471"/>
    </source>
</evidence>
<dbReference type="InterPro" id="IPR051955">
    <property type="entry name" value="PME_Inhibitor"/>
</dbReference>
<keyword evidence="4 7" id="KW-0732">Signal</keyword>
<dbReference type="PANTHER" id="PTHR31080">
    <property type="entry name" value="PECTINESTERASE INHIBITOR-LIKE"/>
    <property type="match status" value="1"/>
</dbReference>
<evidence type="ECO:0000256" key="1">
    <source>
        <dbReference type="ARBA" id="ARBA00004271"/>
    </source>
</evidence>
<proteinExistence type="inferred from homology"/>
<evidence type="ECO:0000313" key="9">
    <source>
        <dbReference type="EMBL" id="VFQ72751.1"/>
    </source>
</evidence>
<dbReference type="NCBIfam" id="TIGR01614">
    <property type="entry name" value="PME_inhib"/>
    <property type="match status" value="1"/>
</dbReference>
<evidence type="ECO:0000256" key="4">
    <source>
        <dbReference type="ARBA" id="ARBA00022729"/>
    </source>
</evidence>
<keyword evidence="2" id="KW-0052">Apoplast</keyword>
<accession>A0A484L961</accession>
<dbReference type="FunFam" id="1.20.140.40:FF:000006">
    <property type="entry name" value="Pectinesterase inhibitor 3"/>
    <property type="match status" value="1"/>
</dbReference>
<dbReference type="Gene3D" id="1.20.140.40">
    <property type="entry name" value="Invertase/pectin methylesterase inhibitor family protein"/>
    <property type="match status" value="1"/>
</dbReference>
<dbReference type="AlphaFoldDB" id="A0A484L961"/>
<evidence type="ECO:0000313" key="10">
    <source>
        <dbReference type="Proteomes" id="UP000595140"/>
    </source>
</evidence>
<dbReference type="OrthoDB" id="1430376at2759"/>
<dbReference type="PANTHER" id="PTHR31080:SF117">
    <property type="entry name" value="PLANT INVERTASE_PECTIN METHYLESTERASE INHIBITOR SUPERFAMILY PROTEIN"/>
    <property type="match status" value="1"/>
</dbReference>
<feature type="chain" id="PRO_5019846153" description="Pectinesterase inhibitor domain-containing protein" evidence="7">
    <location>
        <begin position="25"/>
        <end position="207"/>
    </location>
</feature>
<sequence>MSSKALLIFHFLAFSLLFTSSSSSSSSSVQSASASAGADDTDFIRKSCNMTEYPRLCFTSLSSRAESIRADPELLAHAALSVALKTARSTEAALTRMARRRGLTRRETGAMRDCVEQLGDSVDQLGESLDDMRQLGGRRRGDFGLVMNDIETWVSAALTDEDTCTEGFAGERSRGGVKAAVRGRIVNVAHLTSNALALINHVAQRHR</sequence>
<organism evidence="9 10">
    <name type="scientific">Cuscuta campestris</name>
    <dbReference type="NCBI Taxonomy" id="132261"/>
    <lineage>
        <taxon>Eukaryota</taxon>
        <taxon>Viridiplantae</taxon>
        <taxon>Streptophyta</taxon>
        <taxon>Embryophyta</taxon>
        <taxon>Tracheophyta</taxon>
        <taxon>Spermatophyta</taxon>
        <taxon>Magnoliopsida</taxon>
        <taxon>eudicotyledons</taxon>
        <taxon>Gunneridae</taxon>
        <taxon>Pentapetalae</taxon>
        <taxon>asterids</taxon>
        <taxon>lamiids</taxon>
        <taxon>Solanales</taxon>
        <taxon>Convolvulaceae</taxon>
        <taxon>Cuscuteae</taxon>
        <taxon>Cuscuta</taxon>
        <taxon>Cuscuta subgen. Grammica</taxon>
        <taxon>Cuscuta sect. Cleistogrammica</taxon>
    </lineage>
</organism>
<dbReference type="GO" id="GO:0004857">
    <property type="term" value="F:enzyme inhibitor activity"/>
    <property type="evidence" value="ECO:0007669"/>
    <property type="project" value="InterPro"/>
</dbReference>